<evidence type="ECO:0000313" key="7">
    <source>
        <dbReference type="EMBL" id="QIH23691.1"/>
    </source>
</evidence>
<gene>
    <name evidence="5 7" type="primary">frr</name>
    <name evidence="7" type="ORF">G6Z83_02955</name>
</gene>
<protein>
    <recommendedName>
        <fullName evidence="5">Ribosome-recycling factor</fullName>
        <shortName evidence="5">RRF</shortName>
    </recommendedName>
    <alternativeName>
        <fullName evidence="5">Ribosome-releasing factor</fullName>
    </alternativeName>
</protein>
<dbReference type="PANTHER" id="PTHR20982">
    <property type="entry name" value="RIBOSOME RECYCLING FACTOR"/>
    <property type="match status" value="1"/>
</dbReference>
<comment type="function">
    <text evidence="5">Responsible for the release of ribosomes from messenger RNA at the termination of protein biosynthesis. May increase the efficiency of translation by recycling ribosomes from one round of translation to another.</text>
</comment>
<keyword evidence="3 5" id="KW-0963">Cytoplasm</keyword>
<feature type="domain" description="Ribosome recycling factor" evidence="6">
    <location>
        <begin position="20"/>
        <end position="182"/>
    </location>
</feature>
<dbReference type="GeneID" id="93221329"/>
<dbReference type="Pfam" id="PF01765">
    <property type="entry name" value="RRF"/>
    <property type="match status" value="1"/>
</dbReference>
<dbReference type="SUPFAM" id="SSF55194">
    <property type="entry name" value="Ribosome recycling factor, RRF"/>
    <property type="match status" value="1"/>
</dbReference>
<reference evidence="7 8" key="1">
    <citation type="submission" date="2020-02" db="EMBL/GenBank/DDBJ databases">
        <title>Complete genome sequences of six Lactobacillus iners strains isolated from the human vagina.</title>
        <authorList>
            <person name="France M.T."/>
            <person name="Rutt L."/>
            <person name="Narina S."/>
            <person name="Arbaugh S."/>
            <person name="Humphrys M.S."/>
            <person name="Ma B."/>
            <person name="Hayward M.R."/>
            <person name="Relman D."/>
            <person name="Kwon D.S."/>
            <person name="Ravel J."/>
        </authorList>
    </citation>
    <scope>NUCLEOTIDE SEQUENCE [LARGE SCALE GENOMIC DNA]</scope>
    <source>
        <strain evidence="7 8">C0210C1</strain>
    </source>
</reference>
<dbReference type="InterPro" id="IPR023584">
    <property type="entry name" value="Ribosome_recyc_fac_dom"/>
</dbReference>
<comment type="similarity">
    <text evidence="2 5">Belongs to the RRF family.</text>
</comment>
<dbReference type="RefSeq" id="WP_006735228.1">
    <property type="nucleotide sequence ID" value="NZ_CP049228.1"/>
</dbReference>
<dbReference type="GO" id="GO:0006415">
    <property type="term" value="P:translational termination"/>
    <property type="evidence" value="ECO:0007669"/>
    <property type="project" value="UniProtKB-UniRule"/>
</dbReference>
<evidence type="ECO:0000313" key="8">
    <source>
        <dbReference type="Proteomes" id="UP000501676"/>
    </source>
</evidence>
<evidence type="ECO:0000256" key="5">
    <source>
        <dbReference type="HAMAP-Rule" id="MF_00040"/>
    </source>
</evidence>
<dbReference type="InterPro" id="IPR036191">
    <property type="entry name" value="RRF_sf"/>
</dbReference>
<comment type="subcellular location">
    <subcellularLocation>
        <location evidence="1 5">Cytoplasm</location>
    </subcellularLocation>
</comment>
<evidence type="ECO:0000256" key="3">
    <source>
        <dbReference type="ARBA" id="ARBA00022490"/>
    </source>
</evidence>
<organism evidence="7 8">
    <name type="scientific">Lactobacillus iners</name>
    <dbReference type="NCBI Taxonomy" id="147802"/>
    <lineage>
        <taxon>Bacteria</taxon>
        <taxon>Bacillati</taxon>
        <taxon>Bacillota</taxon>
        <taxon>Bacilli</taxon>
        <taxon>Lactobacillales</taxon>
        <taxon>Lactobacillaceae</taxon>
        <taxon>Lactobacillus</taxon>
    </lineage>
</organism>
<evidence type="ECO:0000256" key="4">
    <source>
        <dbReference type="ARBA" id="ARBA00022917"/>
    </source>
</evidence>
<dbReference type="FunFam" id="1.10.132.20:FF:000001">
    <property type="entry name" value="Ribosome-recycling factor"/>
    <property type="match status" value="1"/>
</dbReference>
<dbReference type="GO" id="GO:0043023">
    <property type="term" value="F:ribosomal large subunit binding"/>
    <property type="evidence" value="ECO:0007669"/>
    <property type="project" value="TreeGrafter"/>
</dbReference>
<sequence>MSNVIIEKAKANMSKSISVFEKELGGIRAGVANASLLDGIKVEYYGVPTPLTQMSSITIPEARVLMITPFDKTTLNNIEHAILASDLGITPANDGSVVRIVIPQLTGERRIEIAKKVGKLAEQAKIAIRNIRREGIDALKKQQKDGEITEDDLHKFEKDIQKITDDATKDVDALADKKSKEITKA</sequence>
<dbReference type="FunFam" id="3.30.1360.40:FF:000001">
    <property type="entry name" value="Ribosome-recycling factor"/>
    <property type="match status" value="1"/>
</dbReference>
<dbReference type="GO" id="GO:0005737">
    <property type="term" value="C:cytoplasm"/>
    <property type="evidence" value="ECO:0007669"/>
    <property type="project" value="UniProtKB-SubCell"/>
</dbReference>
<evidence type="ECO:0000256" key="1">
    <source>
        <dbReference type="ARBA" id="ARBA00004496"/>
    </source>
</evidence>
<dbReference type="AlphaFoldDB" id="A0A6G7B9R4"/>
<dbReference type="CDD" id="cd00520">
    <property type="entry name" value="RRF"/>
    <property type="match status" value="1"/>
</dbReference>
<dbReference type="HAMAP" id="MF_00040">
    <property type="entry name" value="RRF"/>
    <property type="match status" value="1"/>
</dbReference>
<dbReference type="EMBL" id="CP049228">
    <property type="protein sequence ID" value="QIH23691.1"/>
    <property type="molecule type" value="Genomic_DNA"/>
</dbReference>
<keyword evidence="4 5" id="KW-0648">Protein biosynthesis</keyword>
<dbReference type="Gene3D" id="1.10.132.20">
    <property type="entry name" value="Ribosome-recycling factor"/>
    <property type="match status" value="1"/>
</dbReference>
<evidence type="ECO:0000259" key="6">
    <source>
        <dbReference type="Pfam" id="PF01765"/>
    </source>
</evidence>
<dbReference type="Proteomes" id="UP000501676">
    <property type="component" value="Chromosome"/>
</dbReference>
<dbReference type="Gene3D" id="3.30.1360.40">
    <property type="match status" value="1"/>
</dbReference>
<dbReference type="NCBIfam" id="TIGR00496">
    <property type="entry name" value="frr"/>
    <property type="match status" value="1"/>
</dbReference>
<dbReference type="InterPro" id="IPR002661">
    <property type="entry name" value="Ribosome_recyc_fac"/>
</dbReference>
<evidence type="ECO:0000256" key="2">
    <source>
        <dbReference type="ARBA" id="ARBA00005912"/>
    </source>
</evidence>
<name>A0A6G7B9R4_9LACO</name>
<proteinExistence type="inferred from homology"/>
<dbReference type="PANTHER" id="PTHR20982:SF3">
    <property type="entry name" value="MITOCHONDRIAL RIBOSOME RECYCLING FACTOR PSEUDO 1"/>
    <property type="match status" value="1"/>
</dbReference>
<accession>A0A6G7B9R4</accession>